<organism evidence="1 2">
    <name type="scientific">Eumeta variegata</name>
    <name type="common">Bagworm moth</name>
    <name type="synonym">Eumeta japonica</name>
    <dbReference type="NCBI Taxonomy" id="151549"/>
    <lineage>
        <taxon>Eukaryota</taxon>
        <taxon>Metazoa</taxon>
        <taxon>Ecdysozoa</taxon>
        <taxon>Arthropoda</taxon>
        <taxon>Hexapoda</taxon>
        <taxon>Insecta</taxon>
        <taxon>Pterygota</taxon>
        <taxon>Neoptera</taxon>
        <taxon>Endopterygota</taxon>
        <taxon>Lepidoptera</taxon>
        <taxon>Glossata</taxon>
        <taxon>Ditrysia</taxon>
        <taxon>Tineoidea</taxon>
        <taxon>Psychidae</taxon>
        <taxon>Oiketicinae</taxon>
        <taxon>Eumeta</taxon>
    </lineage>
</organism>
<comment type="caution">
    <text evidence="1">The sequence shown here is derived from an EMBL/GenBank/DDBJ whole genome shotgun (WGS) entry which is preliminary data.</text>
</comment>
<gene>
    <name evidence="1" type="ORF">EVAR_71519_1</name>
</gene>
<dbReference type="AlphaFoldDB" id="A0A4C1THN4"/>
<sequence>MQDYHATYREIMTSLGITRTSKNKILHENLTEKKICLHLIPQNLSIDQKQDEYRICIRSSQQVVRVPHRLSQQPVQQKDSQYRLELTNLYVLNSPVVETHNPLINKAGQGLCLSRPIGMGCRRRVIALCMPQGGNLGIGNHVEIQLGLNPLTGSRERGERTGWVNI</sequence>
<reference evidence="1 2" key="1">
    <citation type="journal article" date="2019" name="Commun. Biol.">
        <title>The bagworm genome reveals a unique fibroin gene that provides high tensile strength.</title>
        <authorList>
            <person name="Kono N."/>
            <person name="Nakamura H."/>
            <person name="Ohtoshi R."/>
            <person name="Tomita M."/>
            <person name="Numata K."/>
            <person name="Arakawa K."/>
        </authorList>
    </citation>
    <scope>NUCLEOTIDE SEQUENCE [LARGE SCALE GENOMIC DNA]</scope>
</reference>
<proteinExistence type="predicted"/>
<protein>
    <submittedName>
        <fullName evidence="1">Uncharacterized protein</fullName>
    </submittedName>
</protein>
<evidence type="ECO:0000313" key="1">
    <source>
        <dbReference type="EMBL" id="GBP13992.1"/>
    </source>
</evidence>
<keyword evidence="2" id="KW-1185">Reference proteome</keyword>
<evidence type="ECO:0000313" key="2">
    <source>
        <dbReference type="Proteomes" id="UP000299102"/>
    </source>
</evidence>
<accession>A0A4C1THN4</accession>
<dbReference type="Proteomes" id="UP000299102">
    <property type="component" value="Unassembled WGS sequence"/>
</dbReference>
<dbReference type="EMBL" id="BGZK01005425">
    <property type="protein sequence ID" value="GBP13992.1"/>
    <property type="molecule type" value="Genomic_DNA"/>
</dbReference>
<name>A0A4C1THN4_EUMVA</name>